<dbReference type="Proteomes" id="UP000823388">
    <property type="component" value="Chromosome 5K"/>
</dbReference>
<evidence type="ECO:0000256" key="3">
    <source>
        <dbReference type="ARBA" id="ARBA00023125"/>
    </source>
</evidence>
<dbReference type="SUPFAM" id="SSF101941">
    <property type="entry name" value="NAC domain"/>
    <property type="match status" value="1"/>
</dbReference>
<dbReference type="GO" id="GO:0005634">
    <property type="term" value="C:nucleus"/>
    <property type="evidence" value="ECO:0007669"/>
    <property type="project" value="UniProtKB-SubCell"/>
</dbReference>
<evidence type="ECO:0000256" key="6">
    <source>
        <dbReference type="SAM" id="MobiDB-lite"/>
    </source>
</evidence>
<sequence length="391" mass="43485">MGDQHQQQEPQVMHVSGSLEMPPGFRFNPSDEEIITFYLTPKVQQRSFTCAAMGEVDLKRTEPWELPGKANIGEKDWYFFCQMDRKYQKGSRMNRATKDGFWKATGKDKEIYRVTTGVALPELIGMKKTLVFYTGRAPRGQKTSWIMHEYRLEGDDKLPYPAANSISTATMKSSSASKEEWVICRVTHKITGTKKAPTSPPYNNTMDNIGIDHSSIHMPLPPEFPLLSDFAMDQSSIHMPLPPEFQLLPDFTMDQSSIHMPLPPEFPMLPNFTMDPAGIYNSTTDVSSLLAADVIPPSIAGMGIDTPQMNGASLGNSMAVAPQIPFYHRSNIGTIDASGFMAAPQGMPSLMVSQEGTGMSLDQTNAVEISSMVSIVPESTTTRDMDFLWRY</sequence>
<evidence type="ECO:0000256" key="4">
    <source>
        <dbReference type="ARBA" id="ARBA00023163"/>
    </source>
</evidence>
<dbReference type="InterPro" id="IPR036093">
    <property type="entry name" value="NAC_dom_sf"/>
</dbReference>
<dbReference type="GO" id="GO:0003677">
    <property type="term" value="F:DNA binding"/>
    <property type="evidence" value="ECO:0007669"/>
    <property type="project" value="UniProtKB-KW"/>
</dbReference>
<feature type="region of interest" description="Disordered" evidence="6">
    <location>
        <begin position="1"/>
        <end position="23"/>
    </location>
</feature>
<dbReference type="PANTHER" id="PTHR31744:SF92">
    <property type="entry name" value="NAC DOMAIN-CONTAINING PROTEIN 87"/>
    <property type="match status" value="1"/>
</dbReference>
<feature type="compositionally biased region" description="Polar residues" evidence="6">
    <location>
        <begin position="1"/>
        <end position="10"/>
    </location>
</feature>
<dbReference type="Pfam" id="PF02365">
    <property type="entry name" value="NAM"/>
    <property type="match status" value="1"/>
</dbReference>
<dbReference type="FunFam" id="2.170.150.80:FF:000006">
    <property type="entry name" value="NAC domain-containing protein 100-like"/>
    <property type="match status" value="1"/>
</dbReference>
<keyword evidence="2" id="KW-0805">Transcription regulation</keyword>
<gene>
    <name evidence="8" type="ORF">PVAP13_5KG148700</name>
</gene>
<keyword evidence="4" id="KW-0804">Transcription</keyword>
<dbReference type="EMBL" id="CM029045">
    <property type="protein sequence ID" value="KAG2596241.1"/>
    <property type="molecule type" value="Genomic_DNA"/>
</dbReference>
<evidence type="ECO:0000256" key="1">
    <source>
        <dbReference type="ARBA" id="ARBA00004123"/>
    </source>
</evidence>
<comment type="caution">
    <text evidence="8">The sequence shown here is derived from an EMBL/GenBank/DDBJ whole genome shotgun (WGS) entry which is preliminary data.</text>
</comment>
<comment type="subcellular location">
    <subcellularLocation>
        <location evidence="1">Nucleus</location>
    </subcellularLocation>
</comment>
<evidence type="ECO:0000313" key="8">
    <source>
        <dbReference type="EMBL" id="KAG2596241.1"/>
    </source>
</evidence>
<evidence type="ECO:0000259" key="7">
    <source>
        <dbReference type="PROSITE" id="PS51005"/>
    </source>
</evidence>
<accession>A0A8T0SCF5</accession>
<evidence type="ECO:0000256" key="2">
    <source>
        <dbReference type="ARBA" id="ARBA00023015"/>
    </source>
</evidence>
<organism evidence="8 9">
    <name type="scientific">Panicum virgatum</name>
    <name type="common">Blackwell switchgrass</name>
    <dbReference type="NCBI Taxonomy" id="38727"/>
    <lineage>
        <taxon>Eukaryota</taxon>
        <taxon>Viridiplantae</taxon>
        <taxon>Streptophyta</taxon>
        <taxon>Embryophyta</taxon>
        <taxon>Tracheophyta</taxon>
        <taxon>Spermatophyta</taxon>
        <taxon>Magnoliopsida</taxon>
        <taxon>Liliopsida</taxon>
        <taxon>Poales</taxon>
        <taxon>Poaceae</taxon>
        <taxon>PACMAD clade</taxon>
        <taxon>Panicoideae</taxon>
        <taxon>Panicodae</taxon>
        <taxon>Paniceae</taxon>
        <taxon>Panicinae</taxon>
        <taxon>Panicum</taxon>
        <taxon>Panicum sect. Hiantes</taxon>
    </lineage>
</organism>
<dbReference type="AlphaFoldDB" id="A0A8T0SCF5"/>
<keyword evidence="3" id="KW-0238">DNA-binding</keyword>
<name>A0A8T0SCF5_PANVG</name>
<evidence type="ECO:0000313" key="9">
    <source>
        <dbReference type="Proteomes" id="UP000823388"/>
    </source>
</evidence>
<dbReference type="PANTHER" id="PTHR31744">
    <property type="entry name" value="PROTEIN CUP-SHAPED COTYLEDON 2-RELATED"/>
    <property type="match status" value="1"/>
</dbReference>
<feature type="domain" description="NAC" evidence="7">
    <location>
        <begin position="21"/>
        <end position="189"/>
    </location>
</feature>
<proteinExistence type="predicted"/>
<dbReference type="Gene3D" id="2.170.150.80">
    <property type="entry name" value="NAC domain"/>
    <property type="match status" value="1"/>
</dbReference>
<protein>
    <recommendedName>
        <fullName evidence="7">NAC domain-containing protein</fullName>
    </recommendedName>
</protein>
<reference evidence="8" key="1">
    <citation type="submission" date="2020-05" db="EMBL/GenBank/DDBJ databases">
        <title>WGS assembly of Panicum virgatum.</title>
        <authorList>
            <person name="Lovell J.T."/>
            <person name="Jenkins J."/>
            <person name="Shu S."/>
            <person name="Juenger T.E."/>
            <person name="Schmutz J."/>
        </authorList>
    </citation>
    <scope>NUCLEOTIDE SEQUENCE</scope>
    <source>
        <strain evidence="8">AP13</strain>
    </source>
</reference>
<dbReference type="PROSITE" id="PS51005">
    <property type="entry name" value="NAC"/>
    <property type="match status" value="1"/>
</dbReference>
<keyword evidence="5" id="KW-0539">Nucleus</keyword>
<keyword evidence="9" id="KW-1185">Reference proteome</keyword>
<evidence type="ECO:0000256" key="5">
    <source>
        <dbReference type="ARBA" id="ARBA00023242"/>
    </source>
</evidence>
<dbReference type="GO" id="GO:0006355">
    <property type="term" value="P:regulation of DNA-templated transcription"/>
    <property type="evidence" value="ECO:0007669"/>
    <property type="project" value="InterPro"/>
</dbReference>
<dbReference type="InterPro" id="IPR003441">
    <property type="entry name" value="NAC-dom"/>
</dbReference>